<feature type="domain" description="Surface lipoprotein assembly modifier C-terminal" evidence="2">
    <location>
        <begin position="157"/>
        <end position="435"/>
    </location>
</feature>
<dbReference type="EMBL" id="SDPT01000002">
    <property type="protein sequence ID" value="RXZ31990.1"/>
    <property type="molecule type" value="Genomic_DNA"/>
</dbReference>
<dbReference type="InterPro" id="IPR019734">
    <property type="entry name" value="TPR_rpt"/>
</dbReference>
<evidence type="ECO:0000313" key="3">
    <source>
        <dbReference type="EMBL" id="RXZ31990.1"/>
    </source>
</evidence>
<comment type="caution">
    <text evidence="3">The sequence shown here is derived from an EMBL/GenBank/DDBJ whole genome shotgun (WGS) entry which is preliminary data.</text>
</comment>
<dbReference type="Proteomes" id="UP000292347">
    <property type="component" value="Unassembled WGS sequence"/>
</dbReference>
<dbReference type="SUPFAM" id="SSF48452">
    <property type="entry name" value="TPR-like"/>
    <property type="match status" value="1"/>
</dbReference>
<dbReference type="PROSITE" id="PS50005">
    <property type="entry name" value="TPR"/>
    <property type="match status" value="1"/>
</dbReference>
<evidence type="ECO:0000313" key="4">
    <source>
        <dbReference type="Proteomes" id="UP000292347"/>
    </source>
</evidence>
<accession>A0A4Q2IU30</accession>
<reference evidence="3 4" key="1">
    <citation type="submission" date="2019-01" db="EMBL/GenBank/DDBJ databases">
        <title>Sphingomonas mucosissima sp. nov. and Sphingomonas desiccabilis sp. nov., from biological soil crusts in the Colorado Plateau, USA.</title>
        <authorList>
            <person name="Zhu D."/>
        </authorList>
    </citation>
    <scope>NUCLEOTIDE SEQUENCE [LARGE SCALE GENOMIC DNA]</scope>
    <source>
        <strain evidence="3 4">CP1D</strain>
    </source>
</reference>
<dbReference type="OrthoDB" id="6116449at2"/>
<organism evidence="3 4">
    <name type="scientific">Sphingomonas desiccabilis</name>
    <dbReference type="NCBI Taxonomy" id="429134"/>
    <lineage>
        <taxon>Bacteria</taxon>
        <taxon>Pseudomonadati</taxon>
        <taxon>Pseudomonadota</taxon>
        <taxon>Alphaproteobacteria</taxon>
        <taxon>Sphingomonadales</taxon>
        <taxon>Sphingomonadaceae</taxon>
        <taxon>Sphingomonas</taxon>
    </lineage>
</organism>
<proteinExistence type="predicted"/>
<keyword evidence="1" id="KW-0802">TPR repeat</keyword>
<evidence type="ECO:0000259" key="2">
    <source>
        <dbReference type="Pfam" id="PF04575"/>
    </source>
</evidence>
<keyword evidence="4" id="KW-1185">Reference proteome</keyword>
<dbReference type="RefSeq" id="WP_129342203.1">
    <property type="nucleotide sequence ID" value="NZ_JAWDJZ010000004.1"/>
</dbReference>
<protein>
    <submittedName>
        <fullName evidence="3">DUF560 domain-containing protein</fullName>
    </submittedName>
</protein>
<dbReference type="Gene3D" id="1.25.40.10">
    <property type="entry name" value="Tetratricopeptide repeat domain"/>
    <property type="match status" value="1"/>
</dbReference>
<dbReference type="Pfam" id="PF04575">
    <property type="entry name" value="SlipAM"/>
    <property type="match status" value="1"/>
</dbReference>
<gene>
    <name evidence="3" type="ORF">EO081_12445</name>
</gene>
<dbReference type="AlphaFoldDB" id="A0A4Q2IU30"/>
<sequence length="435" mass="47440">MIASLALALLAPAAAQEGTASTRLEDVSPIQMFELAGRARAAGRIDDAAAFYDALTRDPNSDVRAEARFRKGMMLADLRRYREAALAFRSLLDEQPTAARARLELARMLAALGDERAARRELRQAQATGLPESVAASVGQFDQILRSRKQFGGSLEVALAPDSNVNRATQVRTLDTIIAPLTLSEDARAQSGLGLHVAGQGYARVELSEGLALTPRVSALANLYRASRFDDVSGTALIGLQWQRREDRLSPSVGRTWRWYGNALYAHTDTLSLDWLHVLGRRSQLIVSGSASKATYRTNDLQDGFIGDLNVSVERALSAKAGGSISVSFTRQTARDEGYATTAGGVSALGWREFGRTTLFVAGGVRRTEGDAALFLFGDRRREWLLTVRGGATFRHVKIGAFSPYVRVSYERNDSSLQLYEYTRASSEVGLTRAF</sequence>
<dbReference type="InterPro" id="IPR007655">
    <property type="entry name" value="Slam_C"/>
</dbReference>
<dbReference type="InterPro" id="IPR011990">
    <property type="entry name" value="TPR-like_helical_dom_sf"/>
</dbReference>
<name>A0A4Q2IU30_9SPHN</name>
<evidence type="ECO:0000256" key="1">
    <source>
        <dbReference type="PROSITE-ProRule" id="PRU00339"/>
    </source>
</evidence>
<feature type="repeat" description="TPR" evidence="1">
    <location>
        <begin position="65"/>
        <end position="98"/>
    </location>
</feature>